<comment type="caution">
    <text evidence="1">The sequence shown here is derived from an EMBL/GenBank/DDBJ whole genome shotgun (WGS) entry which is preliminary data.</text>
</comment>
<dbReference type="Proteomes" id="UP000051487">
    <property type="component" value="Unassembled WGS sequence"/>
</dbReference>
<reference evidence="1 3" key="1">
    <citation type="submission" date="2015-11" db="EMBL/GenBank/DDBJ databases">
        <title>Aspergillus lentulus strain IFM 54703T.</title>
        <authorList>
            <person name="Kusuya Y."/>
            <person name="Sakai K."/>
            <person name="Kamei K."/>
            <person name="Takahashi H."/>
            <person name="Yaguchi T."/>
        </authorList>
    </citation>
    <scope>NUCLEOTIDE SEQUENCE [LARGE SCALE GENOMIC DNA]</scope>
    <source>
        <strain evidence="1 3">IFM 54703</strain>
    </source>
</reference>
<dbReference type="Proteomes" id="UP000465220">
    <property type="component" value="Unassembled WGS sequence"/>
</dbReference>
<sequence length="506" mass="57734">MRLPPCANSMNDARHICDLADELLSEILSFLLELDPPIKGASQTYYQHNSQCTGDARIHLYGEKSDLDRFRLVCKRFRRIGAPRKFRRFVLRFSRNEFGRLEDFLTMQLACHVRYFTYMVRPFYSENGTVTEDSSTPTKKTDPSLFNTVKHRLQDQQQIVQENQDLLLLRRAIASFSGLQQVKLLRLQDEADEILMGHTQGRPMERSTILEWEPACTRAVTNLAISLLESSCNSIRFVGPQMSSDSMIRLLQTPPMMFSALGERLLSLDITFQSYTGMATAMSKVSSVFHDFFRAARNLTAVHFGVPGNGSVFLPVKQMFHRVQWKRLQTVSLQGWCLDADDIITIVLQHKRQIRDIRLINVHLRDGRWRDVLACLCEETEQLERIDLREIDYVRQTQSADHTNGSSSRHSNGNGAGVSIIEAIPALSLVSNLPSGPPQPVTFDDDYMSLAPRGTLRRSIPKATMQKLRTLTVDELGDDGLAVKREQIFLWEAWVLSSSQMSFSRQ</sequence>
<keyword evidence="4" id="KW-1185">Reference proteome</keyword>
<dbReference type="AlphaFoldDB" id="A0AAN4PJX0"/>
<evidence type="ECO:0000313" key="1">
    <source>
        <dbReference type="EMBL" id="GAQ08012.1"/>
    </source>
</evidence>
<gene>
    <name evidence="1" type="ORF">ALT_5333</name>
    <name evidence="2" type="ORF">IFM60648_02506</name>
</gene>
<proteinExistence type="predicted"/>
<dbReference type="EMBL" id="BCLY01000009">
    <property type="protein sequence ID" value="GAQ08012.1"/>
    <property type="molecule type" value="Genomic_DNA"/>
</dbReference>
<evidence type="ECO:0000313" key="3">
    <source>
        <dbReference type="Proteomes" id="UP000051487"/>
    </source>
</evidence>
<reference evidence="2 4" key="2">
    <citation type="submission" date="2020-01" db="EMBL/GenBank/DDBJ databases">
        <title>Draft genome sequence of Aspergillus lentulus IFM 60648.</title>
        <authorList>
            <person name="Takahashi H."/>
            <person name="Yaguchi T."/>
        </authorList>
    </citation>
    <scope>NUCLEOTIDE SEQUENCE [LARGE SCALE GENOMIC DNA]</scope>
    <source>
        <strain evidence="2 4">IFM 60648</strain>
    </source>
</reference>
<accession>A0AAN4PJX0</accession>
<evidence type="ECO:0000313" key="4">
    <source>
        <dbReference type="Proteomes" id="UP000465220"/>
    </source>
</evidence>
<organism evidence="1 3">
    <name type="scientific">Aspergillus lentulus</name>
    <dbReference type="NCBI Taxonomy" id="293939"/>
    <lineage>
        <taxon>Eukaryota</taxon>
        <taxon>Fungi</taxon>
        <taxon>Dikarya</taxon>
        <taxon>Ascomycota</taxon>
        <taxon>Pezizomycotina</taxon>
        <taxon>Eurotiomycetes</taxon>
        <taxon>Eurotiomycetidae</taxon>
        <taxon>Eurotiales</taxon>
        <taxon>Aspergillaceae</taxon>
        <taxon>Aspergillus</taxon>
        <taxon>Aspergillus subgen. Fumigati</taxon>
    </lineage>
</organism>
<protein>
    <recommendedName>
        <fullName evidence="5">F-box domain-containing protein</fullName>
    </recommendedName>
</protein>
<name>A0AAN4PJX0_ASPLE</name>
<evidence type="ECO:0000313" key="2">
    <source>
        <dbReference type="EMBL" id="GFF68168.1"/>
    </source>
</evidence>
<evidence type="ECO:0008006" key="5">
    <source>
        <dbReference type="Google" id="ProtNLM"/>
    </source>
</evidence>
<dbReference type="EMBL" id="BLKI01000010">
    <property type="protein sequence ID" value="GFF68168.1"/>
    <property type="molecule type" value="Genomic_DNA"/>
</dbReference>